<dbReference type="SUPFAM" id="SSF51735">
    <property type="entry name" value="NAD(P)-binding Rossmann-fold domains"/>
    <property type="match status" value="1"/>
</dbReference>
<gene>
    <name evidence="2" type="primary">RTN4IP1</name>
    <name evidence="2" type="ORF">DIS24_g7763</name>
</gene>
<dbReference type="InterPro" id="IPR050700">
    <property type="entry name" value="YIM1/Zinc_Alcohol_DH_Fams"/>
</dbReference>
<evidence type="ECO:0000313" key="3">
    <source>
        <dbReference type="Proteomes" id="UP001175001"/>
    </source>
</evidence>
<dbReference type="InterPro" id="IPR013154">
    <property type="entry name" value="ADH-like_N"/>
</dbReference>
<dbReference type="GO" id="GO:0005739">
    <property type="term" value="C:mitochondrion"/>
    <property type="evidence" value="ECO:0007669"/>
    <property type="project" value="TreeGrafter"/>
</dbReference>
<dbReference type="CDD" id="cd08267">
    <property type="entry name" value="MDR1"/>
    <property type="match status" value="1"/>
</dbReference>
<name>A0AA39Y801_9PEZI</name>
<dbReference type="Gene3D" id="3.90.180.10">
    <property type="entry name" value="Medium-chain alcohol dehydrogenases, catalytic domain"/>
    <property type="match status" value="1"/>
</dbReference>
<accession>A0AA39Y801</accession>
<reference evidence="2" key="1">
    <citation type="submission" date="2023-06" db="EMBL/GenBank/DDBJ databases">
        <title>Multi-omics analyses reveal the molecular pathogenesis toolkit of Lasiodiplodia hormozganensis, a cross-kingdom pathogen.</title>
        <authorList>
            <person name="Felix C."/>
            <person name="Meneses R."/>
            <person name="Goncalves M.F.M."/>
            <person name="Tilleman L."/>
            <person name="Duarte A.S."/>
            <person name="Jorrin-Novo J.V."/>
            <person name="Van De Peer Y."/>
            <person name="Deforce D."/>
            <person name="Van Nieuwerburgh F."/>
            <person name="Esteves A.C."/>
            <person name="Alves A."/>
        </authorList>
    </citation>
    <scope>NUCLEOTIDE SEQUENCE</scope>
    <source>
        <strain evidence="2">CBS 339.90</strain>
    </source>
</reference>
<keyword evidence="3" id="KW-1185">Reference proteome</keyword>
<dbReference type="PANTHER" id="PTHR11695">
    <property type="entry name" value="ALCOHOL DEHYDROGENASE RELATED"/>
    <property type="match status" value="1"/>
</dbReference>
<evidence type="ECO:0000313" key="2">
    <source>
        <dbReference type="EMBL" id="KAK0647409.1"/>
    </source>
</evidence>
<feature type="domain" description="Enoyl reductase (ER)" evidence="1">
    <location>
        <begin position="16"/>
        <end position="351"/>
    </location>
</feature>
<dbReference type="Pfam" id="PF08240">
    <property type="entry name" value="ADH_N"/>
    <property type="match status" value="1"/>
</dbReference>
<dbReference type="InterPro" id="IPR011032">
    <property type="entry name" value="GroES-like_sf"/>
</dbReference>
<dbReference type="SUPFAM" id="SSF50129">
    <property type="entry name" value="GroES-like"/>
    <property type="match status" value="1"/>
</dbReference>
<dbReference type="EMBL" id="JAUJDW010000050">
    <property type="protein sequence ID" value="KAK0647409.1"/>
    <property type="molecule type" value="Genomic_DNA"/>
</dbReference>
<organism evidence="2 3">
    <name type="scientific">Lasiodiplodia hormozganensis</name>
    <dbReference type="NCBI Taxonomy" id="869390"/>
    <lineage>
        <taxon>Eukaryota</taxon>
        <taxon>Fungi</taxon>
        <taxon>Dikarya</taxon>
        <taxon>Ascomycota</taxon>
        <taxon>Pezizomycotina</taxon>
        <taxon>Dothideomycetes</taxon>
        <taxon>Dothideomycetes incertae sedis</taxon>
        <taxon>Botryosphaeriales</taxon>
        <taxon>Botryosphaeriaceae</taxon>
        <taxon>Lasiodiplodia</taxon>
    </lineage>
</organism>
<proteinExistence type="predicted"/>
<dbReference type="GO" id="GO:0016491">
    <property type="term" value="F:oxidoreductase activity"/>
    <property type="evidence" value="ECO:0007669"/>
    <property type="project" value="InterPro"/>
</dbReference>
<dbReference type="Proteomes" id="UP001175001">
    <property type="component" value="Unassembled WGS sequence"/>
</dbReference>
<dbReference type="Gene3D" id="3.40.50.720">
    <property type="entry name" value="NAD(P)-binding Rossmann-like Domain"/>
    <property type="match status" value="1"/>
</dbReference>
<sequence>MAPTMKAWQFTTATPTMEDRLTLNPAAPAPTESSLTTNQVLIKVSAAALNPIDYKAAELGLLSRLLYLFRPHTPGADFAGTVVSAHPSVAKSHPSLAAPGTPVFGTLDVPPPTHGSLGQYVVAKTNECAALSPGIPSDDAAAVPMVGLTALQCLTQAVGDAAAIKPGAKVLINGGSGGTGTMGIQIAKALGAGLVVVTCSGANAALCRGLGADEVWDYREEDVVGRARKSGIVFDLIVDNVGSAEEGSRLYEGCEKFLKEGGAYVQVGAPLSWKWVRMMAGRTLRPSWLGGGKRKFVFWTMKPDGGQLAQLAEWMGQGKLKPVVEEKFDMEHVPEAYRKLRQGRTKGKLVVQIDE</sequence>
<dbReference type="SMART" id="SM00829">
    <property type="entry name" value="PKS_ER"/>
    <property type="match status" value="1"/>
</dbReference>
<comment type="caution">
    <text evidence="2">The sequence shown here is derived from an EMBL/GenBank/DDBJ whole genome shotgun (WGS) entry which is preliminary data.</text>
</comment>
<dbReference type="InterPro" id="IPR036291">
    <property type="entry name" value="NAD(P)-bd_dom_sf"/>
</dbReference>
<dbReference type="PANTHER" id="PTHR11695:SF294">
    <property type="entry name" value="RETICULON-4-INTERACTING PROTEIN 1, MITOCHONDRIAL"/>
    <property type="match status" value="1"/>
</dbReference>
<protein>
    <submittedName>
        <fullName evidence="2">Reticulon-4-interacting protein 1</fullName>
    </submittedName>
</protein>
<dbReference type="AlphaFoldDB" id="A0AA39Y801"/>
<dbReference type="Pfam" id="PF13602">
    <property type="entry name" value="ADH_zinc_N_2"/>
    <property type="match status" value="1"/>
</dbReference>
<dbReference type="InterPro" id="IPR020843">
    <property type="entry name" value="ER"/>
</dbReference>
<evidence type="ECO:0000259" key="1">
    <source>
        <dbReference type="SMART" id="SM00829"/>
    </source>
</evidence>